<proteinExistence type="predicted"/>
<organism evidence="1 2">
    <name type="scientific">Paenibacillus sophorae</name>
    <dbReference type="NCBI Taxonomy" id="1333845"/>
    <lineage>
        <taxon>Bacteria</taxon>
        <taxon>Bacillati</taxon>
        <taxon>Bacillota</taxon>
        <taxon>Bacilli</taxon>
        <taxon>Bacillales</taxon>
        <taxon>Paenibacillaceae</taxon>
        <taxon>Paenibacillus</taxon>
    </lineage>
</organism>
<dbReference type="AlphaFoldDB" id="A0A1H8J0Z5"/>
<dbReference type="EMBL" id="FODH01000002">
    <property type="protein sequence ID" value="SEN74412.1"/>
    <property type="molecule type" value="Genomic_DNA"/>
</dbReference>
<accession>A0A1H8J0Z5</accession>
<dbReference type="STRING" id="1333845.SAMN04487895_102424"/>
<gene>
    <name evidence="1" type="ORF">SAMN04487895_102424</name>
</gene>
<protein>
    <submittedName>
        <fullName evidence="1">Dipicolinate synthase subunit A</fullName>
    </submittedName>
</protein>
<evidence type="ECO:0000313" key="1">
    <source>
        <dbReference type="EMBL" id="SEN74412.1"/>
    </source>
</evidence>
<evidence type="ECO:0000313" key="2">
    <source>
        <dbReference type="Proteomes" id="UP000198809"/>
    </source>
</evidence>
<dbReference type="Gene3D" id="3.40.50.720">
    <property type="entry name" value="NAD(P)-binding Rossmann-like Domain"/>
    <property type="match status" value="1"/>
</dbReference>
<reference evidence="1 2" key="1">
    <citation type="submission" date="2016-10" db="EMBL/GenBank/DDBJ databases">
        <authorList>
            <person name="de Groot N.N."/>
        </authorList>
    </citation>
    <scope>NUCLEOTIDE SEQUENCE [LARGE SCALE GENOMIC DNA]</scope>
    <source>
        <strain evidence="1 2">CGMCC 1.10238</strain>
    </source>
</reference>
<dbReference type="Proteomes" id="UP000198809">
    <property type="component" value="Unassembled WGS sequence"/>
</dbReference>
<name>A0A1H8J0Z5_9BACL</name>
<sequence>MKLTADVFESIPNNGMVISGAANAYLKNYCEMYKIKLVELFARDDVAIFNSIPTAEGAIMMAIQNTDFTIHGSTKAPNNWPYTAFSVVPNKVGISNVVLSSEKTPQFSSELCTFVQFVPQSLASNP</sequence>